<evidence type="ECO:0000256" key="12">
    <source>
        <dbReference type="ARBA" id="ARBA00022989"/>
    </source>
</evidence>
<dbReference type="Gene3D" id="3.30.70.100">
    <property type="match status" value="1"/>
</dbReference>
<keyword evidence="24" id="KW-1185">Reference proteome</keyword>
<evidence type="ECO:0000313" key="22">
    <source>
        <dbReference type="EMBL" id="MDP2538189.1"/>
    </source>
</evidence>
<evidence type="ECO:0000259" key="20">
    <source>
        <dbReference type="PROSITE" id="PS50846"/>
    </source>
</evidence>
<dbReference type="PRINTS" id="PR00943">
    <property type="entry name" value="CUATPASE"/>
</dbReference>
<evidence type="ECO:0000256" key="10">
    <source>
        <dbReference type="ARBA" id="ARBA00022840"/>
    </source>
</evidence>
<evidence type="ECO:0000313" key="24">
    <source>
        <dbReference type="Proteomes" id="UP001240777"/>
    </source>
</evidence>
<dbReference type="Pfam" id="PF00702">
    <property type="entry name" value="Hydrolase"/>
    <property type="match status" value="1"/>
</dbReference>
<dbReference type="PROSITE" id="PS50846">
    <property type="entry name" value="HMA_2"/>
    <property type="match status" value="1"/>
</dbReference>
<protein>
    <recommendedName>
        <fullName evidence="17">Copper-transporting ATPase</fullName>
        <ecNumber evidence="16">7.2.2.9</ecNumber>
    </recommendedName>
</protein>
<name>A0AA90SRT9_9HELI</name>
<dbReference type="SUPFAM" id="SSF55008">
    <property type="entry name" value="HMA, heavy metal-associated domain"/>
    <property type="match status" value="1"/>
</dbReference>
<dbReference type="Gene3D" id="3.40.1110.10">
    <property type="entry name" value="Calcium-transporting ATPase, cytoplasmic domain N"/>
    <property type="match status" value="1"/>
</dbReference>
<dbReference type="InterPro" id="IPR001757">
    <property type="entry name" value="P_typ_ATPase"/>
</dbReference>
<keyword evidence="7 19" id="KW-0812">Transmembrane</keyword>
<feature type="transmembrane region" description="Helical" evidence="19">
    <location>
        <begin position="131"/>
        <end position="148"/>
    </location>
</feature>
<keyword evidence="6" id="KW-0597">Phosphoprotein</keyword>
<evidence type="ECO:0000256" key="16">
    <source>
        <dbReference type="ARBA" id="ARBA00038904"/>
    </source>
</evidence>
<keyword evidence="13" id="KW-0406">Ion transport</keyword>
<evidence type="ECO:0000313" key="21">
    <source>
        <dbReference type="EMBL" id="MDO7252322.1"/>
    </source>
</evidence>
<evidence type="ECO:0000256" key="5">
    <source>
        <dbReference type="ARBA" id="ARBA00022475"/>
    </source>
</evidence>
<dbReference type="EC" id="7.2.2.9" evidence="16"/>
<dbReference type="GO" id="GO:0016887">
    <property type="term" value="F:ATP hydrolysis activity"/>
    <property type="evidence" value="ECO:0007669"/>
    <property type="project" value="InterPro"/>
</dbReference>
<comment type="similarity">
    <text evidence="3 19">Belongs to the cation transport ATPase (P-type) (TC 3.A.3) family. Type IB subfamily.</text>
</comment>
<evidence type="ECO:0000256" key="9">
    <source>
        <dbReference type="ARBA" id="ARBA00022741"/>
    </source>
</evidence>
<dbReference type="EMBL" id="JAUYZK010000001">
    <property type="protein sequence ID" value="MDP2538189.1"/>
    <property type="molecule type" value="Genomic_DNA"/>
</dbReference>
<evidence type="ECO:0000256" key="14">
    <source>
        <dbReference type="ARBA" id="ARBA00023136"/>
    </source>
</evidence>
<feature type="transmembrane region" description="Helical" evidence="19">
    <location>
        <begin position="99"/>
        <end position="119"/>
    </location>
</feature>
<dbReference type="AlphaFoldDB" id="A0AA90SRT9"/>
<dbReference type="Pfam" id="PF00122">
    <property type="entry name" value="E1-E2_ATPase"/>
    <property type="match status" value="1"/>
</dbReference>
<evidence type="ECO:0000313" key="23">
    <source>
        <dbReference type="Proteomes" id="UP001177258"/>
    </source>
</evidence>
<dbReference type="Proteomes" id="UP001177258">
    <property type="component" value="Unassembled WGS sequence"/>
</dbReference>
<dbReference type="InterPro" id="IPR017969">
    <property type="entry name" value="Heavy-metal-associated_CS"/>
</dbReference>
<feature type="transmembrane region" description="Helical" evidence="19">
    <location>
        <begin position="349"/>
        <end position="371"/>
    </location>
</feature>
<keyword evidence="5 19" id="KW-1003">Cell membrane</keyword>
<reference evidence="21 23" key="3">
    <citation type="journal article" date="2024" name="Syst. Appl. Microbiol.">
        <title>Helicobacter cappadocius sp. nov., from lizards: The first psychrotrophic Helicobacter species.</title>
        <authorList>
            <person name="Aydin F."/>
            <person name="Tarhane S."/>
            <person name="Karakaya E."/>
            <person name="Abay S."/>
            <person name="Kayman T."/>
            <person name="Guran O."/>
            <person name="Bozkurt E."/>
            <person name="Uzum N."/>
            <person name="Avci A."/>
            <person name="Olgun K."/>
            <person name="Jablonski D."/>
            <person name="Guran C."/>
            <person name="Burcin Saticioglu I."/>
        </authorList>
    </citation>
    <scope>NUCLEOTIDE SEQUENCE [LARGE SCALE GENOMIC DNA]</scope>
    <source>
        <strain evidence="21">Faydin-H75</strain>
        <strain evidence="23">faydin-H76</strain>
    </source>
</reference>
<dbReference type="PANTHER" id="PTHR43520">
    <property type="entry name" value="ATP7, ISOFORM B"/>
    <property type="match status" value="1"/>
</dbReference>
<feature type="domain" description="HMA" evidence="20">
    <location>
        <begin position="5"/>
        <end position="71"/>
    </location>
</feature>
<dbReference type="CDD" id="cd02094">
    <property type="entry name" value="P-type_ATPase_Cu-like"/>
    <property type="match status" value="1"/>
</dbReference>
<feature type="transmembrane region" description="Helical" evidence="19">
    <location>
        <begin position="711"/>
        <end position="731"/>
    </location>
</feature>
<comment type="function">
    <text evidence="15">Probably involved in copper export.</text>
</comment>
<dbReference type="InterPro" id="IPR036163">
    <property type="entry name" value="HMA_dom_sf"/>
</dbReference>
<dbReference type="SUPFAM" id="SSF81653">
    <property type="entry name" value="Calcium ATPase, transduction domain A"/>
    <property type="match status" value="1"/>
</dbReference>
<evidence type="ECO:0000256" key="17">
    <source>
        <dbReference type="ARBA" id="ARBA00040690"/>
    </source>
</evidence>
<dbReference type="GO" id="GO:0005524">
    <property type="term" value="F:ATP binding"/>
    <property type="evidence" value="ECO:0007669"/>
    <property type="project" value="UniProtKB-UniRule"/>
</dbReference>
<dbReference type="InterPro" id="IPR023214">
    <property type="entry name" value="HAD_sf"/>
</dbReference>
<sequence>MKNIKTQRFYIEGMSCSSCSSGIEKSLKRKDFISDIQVNLLSKTAKVSYDESQTSLEDIFAIISKLGYTPRLDRDNILEENISLLQKFEKKFLSPKRKIILTIIFTLGTLYLSMGGMFFEDFVPSFLLESRINAVLQLLFTLVVMHMGRMFYFRGFGSLLMGNPNMDTLVAIGTGSAFFYSFYLVVNIFMGAEVGGLYFEGVCMIIMFVLIGKNIEERSKSKATDALKRLMSHTSKTTIRVKENKEQEISIDEISINDTIKILPGSHIPVDGVILEGEVNIDESMLSGEVLPVFKVSGQQVYSGTINTDKAFLIRAIKSAQDSTLNQIIHLIQCAQESKAPIARIADKISGIFVPVVIVIAILAGIFWWVYQGDFGFGLQVFVSVLVISCPCALGLATPMSIMIGSGRAAYGGIFFKNAKSLENTQKVTTVVFDKTGTLSIGKPVVQKVLIFDDALNQEELVALASGVESGSEHLIAKSIIGYANNQHIAPKKAKDFHTRAGYGISANIDGRIIKLGNEESFKLNSPLSLPNDGSIVVLVGEEGDSDRLLGALILKDKLKPNIKEYIAILKNMGIKTILLSGDNQPSVKAIADEIGIDEAIAKAKPSDKLEKIKSLKKQKEIVMMVGDGMNDAPALAVADISLVMAKGSDVSVQVADIISFSNDIKSVINAISLSGATIKNIKENLFWAFCYNVVFIPLACGVGYEAGVLLNPMIASLAMSLSSLSVVLNAQRLRKFKFKD</sequence>
<evidence type="ECO:0000256" key="8">
    <source>
        <dbReference type="ARBA" id="ARBA00022723"/>
    </source>
</evidence>
<evidence type="ECO:0000256" key="4">
    <source>
        <dbReference type="ARBA" id="ARBA00022448"/>
    </source>
</evidence>
<dbReference type="GO" id="GO:0043682">
    <property type="term" value="F:P-type divalent copper transporter activity"/>
    <property type="evidence" value="ECO:0007669"/>
    <property type="project" value="UniProtKB-EC"/>
</dbReference>
<dbReference type="NCBIfam" id="TIGR01512">
    <property type="entry name" value="ATPase-IB2_Cd"/>
    <property type="match status" value="1"/>
</dbReference>
<dbReference type="SFLD" id="SFLDS00003">
    <property type="entry name" value="Haloacid_Dehalogenase"/>
    <property type="match status" value="1"/>
</dbReference>
<feature type="transmembrane region" description="Helical" evidence="19">
    <location>
        <begin position="686"/>
        <end position="705"/>
    </location>
</feature>
<dbReference type="CDD" id="cd00371">
    <property type="entry name" value="HMA"/>
    <property type="match status" value="1"/>
</dbReference>
<comment type="caution">
    <text evidence="22">The sequence shown here is derived from an EMBL/GenBank/DDBJ whole genome shotgun (WGS) entry which is preliminary data.</text>
</comment>
<dbReference type="InterPro" id="IPR044492">
    <property type="entry name" value="P_typ_ATPase_HD_dom"/>
</dbReference>
<evidence type="ECO:0000256" key="7">
    <source>
        <dbReference type="ARBA" id="ARBA00022692"/>
    </source>
</evidence>
<dbReference type="InterPro" id="IPR023299">
    <property type="entry name" value="ATPase_P-typ_cyto_dom_N"/>
</dbReference>
<dbReference type="EMBL" id="JAUPEV010000001">
    <property type="protein sequence ID" value="MDO7252322.1"/>
    <property type="molecule type" value="Genomic_DNA"/>
</dbReference>
<dbReference type="InterPro" id="IPR008250">
    <property type="entry name" value="ATPase_P-typ_transduc_dom_A_sf"/>
</dbReference>
<dbReference type="RefSeq" id="WP_305516167.1">
    <property type="nucleotide sequence ID" value="NZ_JAUPEV010000001.1"/>
</dbReference>
<comment type="subcellular location">
    <subcellularLocation>
        <location evidence="2 19">Cell membrane</location>
    </subcellularLocation>
    <subcellularLocation>
        <location evidence="1">Endomembrane system</location>
        <topology evidence="1">Multi-pass membrane protein</topology>
    </subcellularLocation>
</comment>
<evidence type="ECO:0000256" key="3">
    <source>
        <dbReference type="ARBA" id="ARBA00006024"/>
    </source>
</evidence>
<dbReference type="GO" id="GO:0005507">
    <property type="term" value="F:copper ion binding"/>
    <property type="evidence" value="ECO:0007669"/>
    <property type="project" value="TreeGrafter"/>
</dbReference>
<evidence type="ECO:0000256" key="2">
    <source>
        <dbReference type="ARBA" id="ARBA00004236"/>
    </source>
</evidence>
<dbReference type="GO" id="GO:0005886">
    <property type="term" value="C:plasma membrane"/>
    <property type="evidence" value="ECO:0007669"/>
    <property type="project" value="UniProtKB-SubCell"/>
</dbReference>
<dbReference type="Gene3D" id="2.70.150.10">
    <property type="entry name" value="Calcium-transporting ATPase, cytoplasmic transduction domain A"/>
    <property type="match status" value="1"/>
</dbReference>
<dbReference type="PRINTS" id="PR00119">
    <property type="entry name" value="CATATPASE"/>
</dbReference>
<evidence type="ECO:0000256" key="18">
    <source>
        <dbReference type="ARBA" id="ARBA00047424"/>
    </source>
</evidence>
<dbReference type="GO" id="GO:0055070">
    <property type="term" value="P:copper ion homeostasis"/>
    <property type="evidence" value="ECO:0007669"/>
    <property type="project" value="TreeGrafter"/>
</dbReference>
<reference evidence="21" key="2">
    <citation type="submission" date="2023-07" db="EMBL/GenBank/DDBJ databases">
        <authorList>
            <person name="Aydin F."/>
            <person name="Tarhane S."/>
            <person name="Saticioglu I.B."/>
            <person name="Karakaya E."/>
            <person name="Abay S."/>
            <person name="Guran O."/>
            <person name="Bozkurt E."/>
            <person name="Uzum N."/>
            <person name="Olgun K."/>
            <person name="Jablonski D."/>
        </authorList>
    </citation>
    <scope>NUCLEOTIDE SEQUENCE</scope>
    <source>
        <strain evidence="21">Faydin-H75</strain>
    </source>
</reference>
<proteinExistence type="inferred from homology"/>
<dbReference type="Proteomes" id="UP001240777">
    <property type="component" value="Unassembled WGS sequence"/>
</dbReference>
<evidence type="ECO:0000256" key="1">
    <source>
        <dbReference type="ARBA" id="ARBA00004127"/>
    </source>
</evidence>
<feature type="transmembrane region" description="Helical" evidence="19">
    <location>
        <begin position="195"/>
        <end position="212"/>
    </location>
</feature>
<accession>A0AA90SRT9</accession>
<dbReference type="SFLD" id="SFLDG00002">
    <property type="entry name" value="C1.7:_P-type_atpase_like"/>
    <property type="match status" value="1"/>
</dbReference>
<evidence type="ECO:0000256" key="15">
    <source>
        <dbReference type="ARBA" id="ARBA00037143"/>
    </source>
</evidence>
<dbReference type="SUPFAM" id="SSF56784">
    <property type="entry name" value="HAD-like"/>
    <property type="match status" value="1"/>
</dbReference>
<feature type="transmembrane region" description="Helical" evidence="19">
    <location>
        <begin position="377"/>
        <end position="398"/>
    </location>
</feature>
<keyword evidence="8 19" id="KW-0479">Metal-binding</keyword>
<feature type="transmembrane region" description="Helical" evidence="19">
    <location>
        <begin position="169"/>
        <end position="189"/>
    </location>
</feature>
<dbReference type="PROSITE" id="PS01047">
    <property type="entry name" value="HMA_1"/>
    <property type="match status" value="1"/>
</dbReference>
<evidence type="ECO:0000256" key="19">
    <source>
        <dbReference type="RuleBase" id="RU362081"/>
    </source>
</evidence>
<dbReference type="InterPro" id="IPR006121">
    <property type="entry name" value="HMA_dom"/>
</dbReference>
<dbReference type="Gene3D" id="3.40.50.1000">
    <property type="entry name" value="HAD superfamily/HAD-like"/>
    <property type="match status" value="1"/>
</dbReference>
<dbReference type="SFLD" id="SFLDF00027">
    <property type="entry name" value="p-type_atpase"/>
    <property type="match status" value="1"/>
</dbReference>
<keyword evidence="9 19" id="KW-0547">Nucleotide-binding</keyword>
<dbReference type="InterPro" id="IPR023298">
    <property type="entry name" value="ATPase_P-typ_TM_dom_sf"/>
</dbReference>
<comment type="catalytic activity">
    <reaction evidence="18">
        <text>Cu(2+)(in) + ATP + H2O = Cu(2+)(out) + ADP + phosphate + H(+)</text>
        <dbReference type="Rhea" id="RHEA:10376"/>
        <dbReference type="ChEBI" id="CHEBI:15377"/>
        <dbReference type="ChEBI" id="CHEBI:15378"/>
        <dbReference type="ChEBI" id="CHEBI:29036"/>
        <dbReference type="ChEBI" id="CHEBI:30616"/>
        <dbReference type="ChEBI" id="CHEBI:43474"/>
        <dbReference type="ChEBI" id="CHEBI:456216"/>
        <dbReference type="EC" id="7.2.2.9"/>
    </reaction>
</comment>
<keyword evidence="10 19" id="KW-0067">ATP-binding</keyword>
<evidence type="ECO:0000256" key="6">
    <source>
        <dbReference type="ARBA" id="ARBA00022553"/>
    </source>
</evidence>
<keyword evidence="12 19" id="KW-1133">Transmembrane helix</keyword>
<keyword evidence="11" id="KW-1278">Translocase</keyword>
<dbReference type="PANTHER" id="PTHR43520:SF8">
    <property type="entry name" value="P-TYPE CU(+) TRANSPORTER"/>
    <property type="match status" value="1"/>
</dbReference>
<dbReference type="InterPro" id="IPR036412">
    <property type="entry name" value="HAD-like_sf"/>
</dbReference>
<dbReference type="NCBIfam" id="TIGR01511">
    <property type="entry name" value="ATPase-IB1_Cu"/>
    <property type="match status" value="1"/>
</dbReference>
<dbReference type="Pfam" id="PF00403">
    <property type="entry name" value="HMA"/>
    <property type="match status" value="1"/>
</dbReference>
<dbReference type="PROSITE" id="PS01229">
    <property type="entry name" value="COF_2"/>
    <property type="match status" value="1"/>
</dbReference>
<gene>
    <name evidence="21" type="ORF">Q5I04_00105</name>
    <name evidence="22" type="ORF">Q5I06_00105</name>
</gene>
<dbReference type="NCBIfam" id="TIGR01494">
    <property type="entry name" value="ATPase_P-type"/>
    <property type="match status" value="2"/>
</dbReference>
<dbReference type="FunFam" id="2.70.150.10:FF:000002">
    <property type="entry name" value="Copper-transporting ATPase 1, putative"/>
    <property type="match status" value="1"/>
</dbReference>
<organism evidence="22 23">
    <name type="scientific">Helicobacter cappadocius</name>
    <dbReference type="NCBI Taxonomy" id="3063998"/>
    <lineage>
        <taxon>Bacteria</taxon>
        <taxon>Pseudomonadati</taxon>
        <taxon>Campylobacterota</taxon>
        <taxon>Epsilonproteobacteria</taxon>
        <taxon>Campylobacterales</taxon>
        <taxon>Helicobacteraceae</taxon>
        <taxon>Helicobacter</taxon>
    </lineage>
</organism>
<reference evidence="22 24" key="1">
    <citation type="submission" date="2023-07" db="EMBL/GenBank/DDBJ databases">
        <title>Unpublished Manusciprt.</title>
        <authorList>
            <person name="Aydin F."/>
            <person name="Tarhane S."/>
            <person name="Saticioglu I.B."/>
            <person name="Karakaya E."/>
            <person name="Abay S."/>
            <person name="Guran O."/>
            <person name="Bozkurt E."/>
            <person name="Uzum N."/>
            <person name="Olgun K."/>
            <person name="Jablonski D."/>
        </authorList>
    </citation>
    <scope>NUCLEOTIDE SEQUENCE</scope>
    <source>
        <strain evidence="24">faydin-H75</strain>
        <strain evidence="22">Faydin-H76</strain>
    </source>
</reference>
<dbReference type="GO" id="GO:0012505">
    <property type="term" value="C:endomembrane system"/>
    <property type="evidence" value="ECO:0007669"/>
    <property type="project" value="UniProtKB-SubCell"/>
</dbReference>
<dbReference type="InterPro" id="IPR027256">
    <property type="entry name" value="P-typ_ATPase_IB"/>
</dbReference>
<dbReference type="FunFam" id="3.30.70.100:FF:000005">
    <property type="entry name" value="Copper-exporting P-type ATPase A"/>
    <property type="match status" value="1"/>
</dbReference>
<keyword evidence="4" id="KW-0813">Transport</keyword>
<dbReference type="SUPFAM" id="SSF81665">
    <property type="entry name" value="Calcium ATPase, transmembrane domain M"/>
    <property type="match status" value="1"/>
</dbReference>
<dbReference type="InterPro" id="IPR059000">
    <property type="entry name" value="ATPase_P-type_domA"/>
</dbReference>
<evidence type="ECO:0000256" key="13">
    <source>
        <dbReference type="ARBA" id="ARBA00023065"/>
    </source>
</evidence>
<keyword evidence="14 19" id="KW-0472">Membrane</keyword>
<dbReference type="NCBIfam" id="TIGR01525">
    <property type="entry name" value="ATPase-IB_hvy"/>
    <property type="match status" value="1"/>
</dbReference>
<evidence type="ECO:0000256" key="11">
    <source>
        <dbReference type="ARBA" id="ARBA00022967"/>
    </source>
</evidence>